<evidence type="ECO:0000313" key="8">
    <source>
        <dbReference type="Proteomes" id="UP000188879"/>
    </source>
</evidence>
<keyword evidence="3 6" id="KW-0812">Transmembrane</keyword>
<feature type="transmembrane region" description="Helical" evidence="6">
    <location>
        <begin position="95"/>
        <end position="114"/>
    </location>
</feature>
<sequence>MSDSAPPSLPPSLPPALPPDPTLRRTVLCIAASVLLWTTQGLGMNLVAANTSQIQGALGATLNETSWLIAAYMAPNVSLTILLTKIRTQIGLRRFAEISLGVFVAASLLHLVTYDLGSAVAVRFLAGCAASPISSLAFLYMLDAFPPARKMSWGLSLALTLSSAMPTVARLISPPLLEIEQWHGLYVLEVGLALMALATAWLLPLTPVPRAKVLHWLDFVSYPLVAAGFGLLAVVLALGRLYWWFEAPWIGACLAAAVLCIALAIAVELTRETPLMDFRWLGSPEILRLTGTLLVFRIVLSEQTSGAFGLFQTLGLLNEQSAGLYAVILAASVAGGLLCGALLKPERVAPLHAVALGCIALGAFMDSQATSLTRPDNMLLSQALIAFGGALFLPPATLDGLTRTMRRGPTYITSFLTVFLFTQSLGGLLGSALFGTFVTLREKFHSSQIVEQIVLTNPQVAERVRQLSGAYGHVLTDGRLLNAEGLALLAQTATREANVLAYNDAFLLVAALAVLALIALLLHAGFGQWRARARSPA</sequence>
<keyword evidence="4 6" id="KW-1133">Transmembrane helix</keyword>
<dbReference type="Proteomes" id="UP000188879">
    <property type="component" value="Unassembled WGS sequence"/>
</dbReference>
<keyword evidence="8" id="KW-1185">Reference proteome</keyword>
<feature type="transmembrane region" description="Helical" evidence="6">
    <location>
        <begin position="27"/>
        <end position="47"/>
    </location>
</feature>
<feature type="transmembrane region" description="Helical" evidence="6">
    <location>
        <begin position="249"/>
        <end position="269"/>
    </location>
</feature>
<comment type="subcellular location">
    <subcellularLocation>
        <location evidence="1">Membrane</location>
        <topology evidence="1">Multi-pass membrane protein</topology>
    </subcellularLocation>
</comment>
<keyword evidence="5 6" id="KW-0472">Membrane</keyword>
<evidence type="ECO:0000313" key="7">
    <source>
        <dbReference type="EMBL" id="ONG56165.1"/>
    </source>
</evidence>
<evidence type="ECO:0000256" key="2">
    <source>
        <dbReference type="ARBA" id="ARBA00022448"/>
    </source>
</evidence>
<evidence type="ECO:0000256" key="6">
    <source>
        <dbReference type="SAM" id="Phobius"/>
    </source>
</evidence>
<evidence type="ECO:0000256" key="4">
    <source>
        <dbReference type="ARBA" id="ARBA00022989"/>
    </source>
</evidence>
<dbReference type="AlphaFoldDB" id="A0A1V2H766"/>
<evidence type="ECO:0000256" key="5">
    <source>
        <dbReference type="ARBA" id="ARBA00023136"/>
    </source>
</evidence>
<organism evidence="7 8">
    <name type="scientific">Teichococcus deserti</name>
    <dbReference type="NCBI Taxonomy" id="1817963"/>
    <lineage>
        <taxon>Bacteria</taxon>
        <taxon>Pseudomonadati</taxon>
        <taxon>Pseudomonadota</taxon>
        <taxon>Alphaproteobacteria</taxon>
        <taxon>Acetobacterales</taxon>
        <taxon>Roseomonadaceae</taxon>
        <taxon>Roseomonas</taxon>
    </lineage>
</organism>
<comment type="caution">
    <text evidence="7">The sequence shown here is derived from an EMBL/GenBank/DDBJ whole genome shotgun (WGS) entry which is preliminary data.</text>
</comment>
<dbReference type="OrthoDB" id="5314453at2"/>
<feature type="transmembrane region" description="Helical" evidence="6">
    <location>
        <begin position="323"/>
        <end position="343"/>
    </location>
</feature>
<feature type="transmembrane region" description="Helical" evidence="6">
    <location>
        <begin position="348"/>
        <end position="365"/>
    </location>
</feature>
<feature type="transmembrane region" description="Helical" evidence="6">
    <location>
        <begin position="410"/>
        <end position="434"/>
    </location>
</feature>
<dbReference type="Gene3D" id="1.20.1250.20">
    <property type="entry name" value="MFS general substrate transporter like domains"/>
    <property type="match status" value="1"/>
</dbReference>
<feature type="transmembrane region" description="Helical" evidence="6">
    <location>
        <begin position="505"/>
        <end position="526"/>
    </location>
</feature>
<evidence type="ECO:0000256" key="1">
    <source>
        <dbReference type="ARBA" id="ARBA00004141"/>
    </source>
</evidence>
<dbReference type="EMBL" id="MLCO01000050">
    <property type="protein sequence ID" value="ONG56165.1"/>
    <property type="molecule type" value="Genomic_DNA"/>
</dbReference>
<dbReference type="SUPFAM" id="SSF103473">
    <property type="entry name" value="MFS general substrate transporter"/>
    <property type="match status" value="1"/>
</dbReference>
<keyword evidence="2" id="KW-0813">Transport</keyword>
<feature type="transmembrane region" description="Helical" evidence="6">
    <location>
        <begin position="224"/>
        <end position="243"/>
    </location>
</feature>
<dbReference type="InterPro" id="IPR036259">
    <property type="entry name" value="MFS_trans_sf"/>
</dbReference>
<dbReference type="PANTHER" id="PTHR42718">
    <property type="entry name" value="MAJOR FACILITATOR SUPERFAMILY MULTIDRUG TRANSPORTER MFSC"/>
    <property type="match status" value="1"/>
</dbReference>
<proteinExistence type="predicted"/>
<feature type="transmembrane region" description="Helical" evidence="6">
    <location>
        <begin position="120"/>
        <end position="141"/>
    </location>
</feature>
<reference evidence="7 8" key="1">
    <citation type="submission" date="2016-10" db="EMBL/GenBank/DDBJ databases">
        <title>Draft Genome sequence of Roseomonas sp. strain M3.</title>
        <authorList>
            <person name="Subhash Y."/>
            <person name="Lee S."/>
        </authorList>
    </citation>
    <scope>NUCLEOTIDE SEQUENCE [LARGE SCALE GENOMIC DNA]</scope>
    <source>
        <strain evidence="7 8">M3</strain>
    </source>
</reference>
<feature type="transmembrane region" description="Helical" evidence="6">
    <location>
        <begin position="153"/>
        <end position="172"/>
    </location>
</feature>
<feature type="transmembrane region" description="Helical" evidence="6">
    <location>
        <begin position="377"/>
        <end position="398"/>
    </location>
</feature>
<feature type="transmembrane region" description="Helical" evidence="6">
    <location>
        <begin position="184"/>
        <end position="203"/>
    </location>
</feature>
<dbReference type="PANTHER" id="PTHR42718:SF9">
    <property type="entry name" value="MAJOR FACILITATOR SUPERFAMILY MULTIDRUG TRANSPORTER MFSC"/>
    <property type="match status" value="1"/>
</dbReference>
<name>A0A1V2H766_9PROT</name>
<dbReference type="GO" id="GO:0016020">
    <property type="term" value="C:membrane"/>
    <property type="evidence" value="ECO:0007669"/>
    <property type="project" value="UniProtKB-SubCell"/>
</dbReference>
<protein>
    <submittedName>
        <fullName evidence="7">MFS transporter</fullName>
    </submittedName>
</protein>
<accession>A0A1V2H766</accession>
<evidence type="ECO:0000256" key="3">
    <source>
        <dbReference type="ARBA" id="ARBA00022692"/>
    </source>
</evidence>
<gene>
    <name evidence="7" type="ORF">BKE38_06570</name>
</gene>